<name>A0A1X6NW60_PORUM</name>
<dbReference type="EMBL" id="KV919036">
    <property type="protein sequence ID" value="OSX72827.1"/>
    <property type="molecule type" value="Genomic_DNA"/>
</dbReference>
<organism evidence="2 3">
    <name type="scientific">Porphyra umbilicalis</name>
    <name type="common">Purple laver</name>
    <name type="synonym">Red alga</name>
    <dbReference type="NCBI Taxonomy" id="2786"/>
    <lineage>
        <taxon>Eukaryota</taxon>
        <taxon>Rhodophyta</taxon>
        <taxon>Bangiophyceae</taxon>
        <taxon>Bangiales</taxon>
        <taxon>Bangiaceae</taxon>
        <taxon>Porphyra</taxon>
    </lineage>
</organism>
<reference evidence="2 3" key="1">
    <citation type="submission" date="2017-03" db="EMBL/GenBank/DDBJ databases">
        <title>WGS assembly of Porphyra umbilicalis.</title>
        <authorList>
            <person name="Brawley S.H."/>
            <person name="Blouin N.A."/>
            <person name="Ficko-Blean E."/>
            <person name="Wheeler G.L."/>
            <person name="Lohr M."/>
            <person name="Goodson H.V."/>
            <person name="Jenkins J.W."/>
            <person name="Blaby-Haas C.E."/>
            <person name="Helliwell K.E."/>
            <person name="Chan C."/>
            <person name="Marriage T."/>
            <person name="Bhattacharya D."/>
            <person name="Klein A.S."/>
            <person name="Badis Y."/>
            <person name="Brodie J."/>
            <person name="Cao Y."/>
            <person name="Collen J."/>
            <person name="Dittami S.M."/>
            <person name="Gachon C.M."/>
            <person name="Green B.R."/>
            <person name="Karpowicz S."/>
            <person name="Kim J.W."/>
            <person name="Kudahl U."/>
            <person name="Lin S."/>
            <person name="Michel G."/>
            <person name="Mittag M."/>
            <person name="Olson B.J."/>
            <person name="Pangilinan J."/>
            <person name="Peng Y."/>
            <person name="Qiu H."/>
            <person name="Shu S."/>
            <person name="Singer J.T."/>
            <person name="Smith A.G."/>
            <person name="Sprecher B.N."/>
            <person name="Wagner V."/>
            <person name="Wang W."/>
            <person name="Wang Z.-Y."/>
            <person name="Yan J."/>
            <person name="Yarish C."/>
            <person name="Zoeuner-Riek S."/>
            <person name="Zhuang Y."/>
            <person name="Zou Y."/>
            <person name="Lindquist E.A."/>
            <person name="Grimwood J."/>
            <person name="Barry K."/>
            <person name="Rokhsar D.S."/>
            <person name="Schmutz J."/>
            <person name="Stiller J.W."/>
            <person name="Grossman A.R."/>
            <person name="Prochnik S.E."/>
        </authorList>
    </citation>
    <scope>NUCLEOTIDE SEQUENCE [LARGE SCALE GENOMIC DNA]</scope>
    <source>
        <strain evidence="2">4086291</strain>
    </source>
</reference>
<feature type="compositionally biased region" description="Gly residues" evidence="1">
    <location>
        <begin position="273"/>
        <end position="286"/>
    </location>
</feature>
<evidence type="ECO:0000313" key="3">
    <source>
        <dbReference type="Proteomes" id="UP000218209"/>
    </source>
</evidence>
<dbReference type="Proteomes" id="UP000218209">
    <property type="component" value="Unassembled WGS sequence"/>
</dbReference>
<evidence type="ECO:0000256" key="1">
    <source>
        <dbReference type="SAM" id="MobiDB-lite"/>
    </source>
</evidence>
<gene>
    <name evidence="2" type="ORF">BU14_0402s0007</name>
</gene>
<feature type="region of interest" description="Disordered" evidence="1">
    <location>
        <begin position="1"/>
        <end position="97"/>
    </location>
</feature>
<feature type="compositionally biased region" description="Pro residues" evidence="1">
    <location>
        <begin position="341"/>
        <end position="352"/>
    </location>
</feature>
<feature type="compositionally biased region" description="Gly residues" evidence="1">
    <location>
        <begin position="61"/>
        <end position="73"/>
    </location>
</feature>
<feature type="region of interest" description="Disordered" evidence="1">
    <location>
        <begin position="256"/>
        <end position="315"/>
    </location>
</feature>
<accession>A0A1X6NW60</accession>
<keyword evidence="3" id="KW-1185">Reference proteome</keyword>
<protein>
    <submittedName>
        <fullName evidence="2">Uncharacterized protein</fullName>
    </submittedName>
</protein>
<proteinExistence type="predicted"/>
<sequence>MAVAPAAPCPLAPRAPAAPAASGAPPAGSRRSAAGGAHCTTVGNGRHVGALQARERRRRGGGGYTVGGGGGGPLPRVKADAREVGGEEDGGGDGAGGEAVVVGRWGGGGGGTAMTAAVGEAVMPPAASRGEGSGGGGLGNSGKEVACLRLVAEGAAANEPVATRQTRAGRPSTAGGASVQTVSPAMKLNRRHRGLGRGGRVAAPDRGGGGGRDREAPPATVTGRQTQRHAPQPGSRAECRRRRAAAAAAAAVAETAAAAPSGSGYHSASSGNRAGGGCSRAGGGGGESERGGRCGGGSGCRRRVRPRRGVRSSGWRATAAALALLPCRGEWERWVDADPTAPAPPPVPPPAQPRLLGRRTPSAAPRRARNDLWPHRCRVDGLWMAGASDFRRTPASGIVSAVRCGRVGGVGAGGAPPLRRSFAGATRIGGGRALPDRSIGCVWSAGGLAGGRAGGTPLCRLRAGEGRLEAALAVAPIVAPAAALCGPRRRADCGLRSQRTWRTGGGSLAGGPPT</sequence>
<feature type="compositionally biased region" description="Low complexity" evidence="1">
    <location>
        <begin position="14"/>
        <end position="37"/>
    </location>
</feature>
<feature type="region of interest" description="Disordered" evidence="1">
    <location>
        <begin position="159"/>
        <end position="243"/>
    </location>
</feature>
<feature type="region of interest" description="Disordered" evidence="1">
    <location>
        <begin position="336"/>
        <end position="367"/>
    </location>
</feature>
<evidence type="ECO:0000313" key="2">
    <source>
        <dbReference type="EMBL" id="OSX72827.1"/>
    </source>
</evidence>
<dbReference type="AlphaFoldDB" id="A0A1X6NW60"/>
<feature type="compositionally biased region" description="Basic residues" evidence="1">
    <location>
        <begin position="300"/>
        <end position="310"/>
    </location>
</feature>